<name>A0A832EKK9_9BACT</name>
<proteinExistence type="predicted"/>
<dbReference type="InterPro" id="IPR011006">
    <property type="entry name" value="CheY-like_superfamily"/>
</dbReference>
<dbReference type="SUPFAM" id="SSF52172">
    <property type="entry name" value="CheY-like"/>
    <property type="match status" value="1"/>
</dbReference>
<sequence length="165" mass="18447">MRLALSEHSSGGGMQRNLFSSARILLVESDAPFRRSLENGVKRAGYLFDSCSTCDQARQLAKARRYDLCVVEYHLRDGNGARLVAELKKVHATLRAVLISFYDFEWISRDVTPVADGFLKKPFDLLDFEHMIHSMLAAVPSPVLFSRFSSSSDQVPAPILKEGVL</sequence>
<reference evidence="3" key="1">
    <citation type="journal article" date="2020" name="mSystems">
        <title>Genome- and Community-Level Interaction Insights into Carbon Utilization and Element Cycling Functions of Hydrothermarchaeota in Hydrothermal Sediment.</title>
        <authorList>
            <person name="Zhou Z."/>
            <person name="Liu Y."/>
            <person name="Xu W."/>
            <person name="Pan J."/>
            <person name="Luo Z.H."/>
            <person name="Li M."/>
        </authorList>
    </citation>
    <scope>NUCLEOTIDE SEQUENCE [LARGE SCALE GENOMIC DNA]</scope>
    <source>
        <strain evidence="3">SpSt-456</strain>
    </source>
</reference>
<dbReference type="AlphaFoldDB" id="A0A832EKK9"/>
<organism evidence="3">
    <name type="scientific">Desulfacinum infernum</name>
    <dbReference type="NCBI Taxonomy" id="35837"/>
    <lineage>
        <taxon>Bacteria</taxon>
        <taxon>Pseudomonadati</taxon>
        <taxon>Thermodesulfobacteriota</taxon>
        <taxon>Syntrophobacteria</taxon>
        <taxon>Syntrophobacterales</taxon>
        <taxon>Syntrophobacteraceae</taxon>
        <taxon>Desulfacinum</taxon>
    </lineage>
</organism>
<evidence type="ECO:0000313" key="3">
    <source>
        <dbReference type="EMBL" id="HFK98228.1"/>
    </source>
</evidence>
<accession>A0A832EKK9</accession>
<dbReference type="InterPro" id="IPR001789">
    <property type="entry name" value="Sig_transdc_resp-reg_receiver"/>
</dbReference>
<dbReference type="GO" id="GO:0000160">
    <property type="term" value="P:phosphorelay signal transduction system"/>
    <property type="evidence" value="ECO:0007669"/>
    <property type="project" value="InterPro"/>
</dbReference>
<dbReference type="Gene3D" id="3.40.50.2300">
    <property type="match status" value="1"/>
</dbReference>
<evidence type="ECO:0000256" key="1">
    <source>
        <dbReference type="PROSITE-ProRule" id="PRU00169"/>
    </source>
</evidence>
<gene>
    <name evidence="3" type="ORF">ENS06_13030</name>
</gene>
<feature type="domain" description="Response regulatory" evidence="2">
    <location>
        <begin position="23"/>
        <end position="136"/>
    </location>
</feature>
<comment type="caution">
    <text evidence="1">Lacks conserved residue(s) required for the propagation of feature annotation.</text>
</comment>
<dbReference type="EMBL" id="DSTK01000039">
    <property type="protein sequence ID" value="HFK98228.1"/>
    <property type="molecule type" value="Genomic_DNA"/>
</dbReference>
<dbReference type="PROSITE" id="PS50110">
    <property type="entry name" value="RESPONSE_REGULATORY"/>
    <property type="match status" value="1"/>
</dbReference>
<comment type="caution">
    <text evidence="3">The sequence shown here is derived from an EMBL/GenBank/DDBJ whole genome shotgun (WGS) entry which is preliminary data.</text>
</comment>
<protein>
    <submittedName>
        <fullName evidence="3">Response regulator</fullName>
    </submittedName>
</protein>
<dbReference type="SMART" id="SM00448">
    <property type="entry name" value="REC"/>
    <property type="match status" value="1"/>
</dbReference>
<dbReference type="Pfam" id="PF00072">
    <property type="entry name" value="Response_reg"/>
    <property type="match status" value="1"/>
</dbReference>
<evidence type="ECO:0000259" key="2">
    <source>
        <dbReference type="PROSITE" id="PS50110"/>
    </source>
</evidence>